<dbReference type="GO" id="GO:0009253">
    <property type="term" value="P:peptidoglycan catabolic process"/>
    <property type="evidence" value="ECO:0007669"/>
    <property type="project" value="TreeGrafter"/>
</dbReference>
<dbReference type="InterPro" id="IPR036366">
    <property type="entry name" value="PGBDSf"/>
</dbReference>
<dbReference type="PANTHER" id="PTHR30163">
    <property type="entry name" value="MEMBRANE-BOUND LYTIC MUREIN TRANSGLYCOSYLASE B"/>
    <property type="match status" value="1"/>
</dbReference>
<dbReference type="InterPro" id="IPR002477">
    <property type="entry name" value="Peptidoglycan-bd-like"/>
</dbReference>
<feature type="domain" description="Transglycosylase SLT" evidence="2">
    <location>
        <begin position="135"/>
        <end position="341"/>
    </location>
</feature>
<protein>
    <submittedName>
        <fullName evidence="3">Putative peptidoglycan binding protein</fullName>
    </submittedName>
</protein>
<reference evidence="3" key="1">
    <citation type="submission" date="2011-11" db="EMBL/GenBank/DDBJ databases">
        <title>Improved High-Quality Draft sequence of Desulfovibrio sp. U5L.</title>
        <authorList>
            <consortium name="US DOE Joint Genome Institute"/>
            <person name="Lucas S."/>
            <person name="Han J."/>
            <person name="Lapidus A."/>
            <person name="Cheng J.-F."/>
            <person name="Goodwin L."/>
            <person name="Pitluck S."/>
            <person name="Peters L."/>
            <person name="Ovchinnikova G."/>
            <person name="Held B."/>
            <person name="Detter J.C."/>
            <person name="Han C."/>
            <person name="Tapia R."/>
            <person name="Land M."/>
            <person name="Hauser L."/>
            <person name="Kyrpides N."/>
            <person name="Ivanova N."/>
            <person name="Pagani I."/>
            <person name="Gabster J."/>
            <person name="Walker C."/>
            <person name="Stolyar S."/>
            <person name="Stahl D."/>
            <person name="Arkin A."/>
            <person name="Dehal P."/>
            <person name="Hazen T."/>
            <person name="Woyke T."/>
        </authorList>
    </citation>
    <scope>NUCLEOTIDE SEQUENCE [LARGE SCALE GENOMIC DNA]</scope>
    <source>
        <strain evidence="3">U5L</strain>
    </source>
</reference>
<evidence type="ECO:0000259" key="2">
    <source>
        <dbReference type="Pfam" id="PF13406"/>
    </source>
</evidence>
<dbReference type="Pfam" id="PF01471">
    <property type="entry name" value="PG_binding_1"/>
    <property type="match status" value="1"/>
</dbReference>
<dbReference type="Gene3D" id="1.10.8.350">
    <property type="entry name" value="Bacterial muramidase"/>
    <property type="match status" value="1"/>
</dbReference>
<dbReference type="eggNOG" id="COG2951">
    <property type="taxonomic scope" value="Bacteria"/>
</dbReference>
<dbReference type="EMBL" id="JH600068">
    <property type="protein sequence ID" value="EIG54753.1"/>
    <property type="molecule type" value="Genomic_DNA"/>
</dbReference>
<accession>I2Q4P7</accession>
<dbReference type="InterPro" id="IPR031304">
    <property type="entry name" value="SLT_2"/>
</dbReference>
<dbReference type="InterPro" id="IPR043426">
    <property type="entry name" value="MltB-like"/>
</dbReference>
<feature type="domain" description="Peptidoglycan binding-like" evidence="1">
    <location>
        <begin position="91"/>
        <end position="130"/>
    </location>
</feature>
<dbReference type="SUPFAM" id="SSF53955">
    <property type="entry name" value="Lysozyme-like"/>
    <property type="match status" value="1"/>
</dbReference>
<proteinExistence type="predicted"/>
<dbReference type="PANTHER" id="PTHR30163:SF9">
    <property type="entry name" value="MEMBRANE-BOUND LYTIC MUREIN TRANSGLYCOSYLASE B"/>
    <property type="match status" value="1"/>
</dbReference>
<evidence type="ECO:0000259" key="1">
    <source>
        <dbReference type="Pfam" id="PF01471"/>
    </source>
</evidence>
<dbReference type="GO" id="GO:0008933">
    <property type="term" value="F:peptidoglycan lytic transglycosylase activity"/>
    <property type="evidence" value="ECO:0007669"/>
    <property type="project" value="TreeGrafter"/>
</dbReference>
<dbReference type="Pfam" id="PF13406">
    <property type="entry name" value="SLT_2"/>
    <property type="match status" value="1"/>
</dbReference>
<evidence type="ECO:0000313" key="3">
    <source>
        <dbReference type="EMBL" id="EIG54753.1"/>
    </source>
</evidence>
<gene>
    <name evidence="3" type="ORF">DesU5LDRAFT_3119</name>
</gene>
<dbReference type="InterPro" id="IPR023346">
    <property type="entry name" value="Lysozyme-like_dom_sf"/>
</dbReference>
<dbReference type="STRING" id="596152.DesU5LDRAFT_3119"/>
<organism evidence="3">
    <name type="scientific">Desulfovibrio sp. U5L</name>
    <dbReference type="NCBI Taxonomy" id="596152"/>
    <lineage>
        <taxon>Bacteria</taxon>
        <taxon>Pseudomonadati</taxon>
        <taxon>Thermodesulfobacteriota</taxon>
        <taxon>Desulfovibrionia</taxon>
        <taxon>Desulfovibrionales</taxon>
        <taxon>Desulfovibrionaceae</taxon>
        <taxon>Desulfovibrio</taxon>
    </lineage>
</organism>
<dbReference type="CDD" id="cd13399">
    <property type="entry name" value="Slt35-like"/>
    <property type="match status" value="1"/>
</dbReference>
<dbReference type="OrthoDB" id="9772911at2"/>
<dbReference type="AlphaFoldDB" id="I2Q4P7"/>
<sequence length="381" mass="41633">MRKNWLRAGAVRWIGCAVAVAALAVGIGAAVLAASTVDPAFEPVVRRLVADGFSEAKLRRLFSRAEMVFSSRAMADKLTALYMRKYGLKLVADTQARLAGLGWYPGPVDGRLDRMTKWSIKAYQTAVGLAPRPEASQALLDELARTPRPAPADLVFPEFKTEEVHDVVLSPERLAEARDFYAANRKALARVRERYGVPEEYLVALLAVETRVGRYLGDEVAVINLSSLVAAEDPARVAQAFAYEGPAPDRQAWLDRKALEKGEWAYGELKALLKYADAQNMDPLSIPGSVYGAIGICQFMPSNAVKYAVDGNGDGKADLFETEDALASLGNILRAMGWKPPMTEEAMRKVFYGYNHSQVYVNTIMGAAARLRDDAASGKIK</sequence>
<dbReference type="Gene3D" id="1.10.101.10">
    <property type="entry name" value="PGBD-like superfamily/PGBD"/>
    <property type="match status" value="1"/>
</dbReference>
<name>I2Q4P7_9BACT</name>
<dbReference type="HOGENOM" id="CLU_035402_2_1_7"/>